<evidence type="ECO:0000256" key="2">
    <source>
        <dbReference type="ARBA" id="ARBA00004141"/>
    </source>
</evidence>
<name>A0A835DLX8_TETSI</name>
<proteinExistence type="predicted"/>
<dbReference type="AlphaFoldDB" id="A0A835DLX8"/>
<evidence type="ECO:0000256" key="7">
    <source>
        <dbReference type="ARBA" id="ARBA00022982"/>
    </source>
</evidence>
<keyword evidence="3" id="KW-0813">Transport</keyword>
<keyword evidence="8 11" id="KW-1133">Transmembrane helix</keyword>
<dbReference type="EMBL" id="JABCRI010000003">
    <property type="protein sequence ID" value="KAF8408903.1"/>
    <property type="molecule type" value="Genomic_DNA"/>
</dbReference>
<feature type="transmembrane region" description="Helical" evidence="11">
    <location>
        <begin position="159"/>
        <end position="181"/>
    </location>
</feature>
<feature type="transmembrane region" description="Helical" evidence="11">
    <location>
        <begin position="128"/>
        <end position="147"/>
    </location>
</feature>
<feature type="transmembrane region" description="Helical" evidence="11">
    <location>
        <begin position="193"/>
        <end position="213"/>
    </location>
</feature>
<dbReference type="GO" id="GO:0046872">
    <property type="term" value="F:metal ion binding"/>
    <property type="evidence" value="ECO:0007669"/>
    <property type="project" value="UniProtKB-KW"/>
</dbReference>
<dbReference type="PANTHER" id="PTHR15422">
    <property type="entry name" value="OS05G0565100 PROTEIN"/>
    <property type="match status" value="1"/>
</dbReference>
<evidence type="ECO:0000256" key="11">
    <source>
        <dbReference type="SAM" id="Phobius"/>
    </source>
</evidence>
<accession>A0A835DLX8</accession>
<evidence type="ECO:0000256" key="9">
    <source>
        <dbReference type="ARBA" id="ARBA00023004"/>
    </source>
</evidence>
<evidence type="ECO:0000313" key="14">
    <source>
        <dbReference type="Proteomes" id="UP000655225"/>
    </source>
</evidence>
<reference evidence="13 14" key="1">
    <citation type="submission" date="2020-04" db="EMBL/GenBank/DDBJ databases">
        <title>Plant Genome Project.</title>
        <authorList>
            <person name="Zhang R.-G."/>
        </authorList>
    </citation>
    <scope>NUCLEOTIDE SEQUENCE [LARGE SCALE GENOMIC DNA]</scope>
    <source>
        <strain evidence="13">YNK0</strain>
        <tissue evidence="13">Leaf</tissue>
    </source>
</reference>
<evidence type="ECO:0000256" key="1">
    <source>
        <dbReference type="ARBA" id="ARBA00001970"/>
    </source>
</evidence>
<gene>
    <name evidence="13" type="ORF">HHK36_004973</name>
</gene>
<feature type="transmembrane region" description="Helical" evidence="11">
    <location>
        <begin position="56"/>
        <end position="80"/>
    </location>
</feature>
<evidence type="ECO:0000256" key="10">
    <source>
        <dbReference type="ARBA" id="ARBA00023136"/>
    </source>
</evidence>
<keyword evidence="6" id="KW-0479">Metal-binding</keyword>
<evidence type="ECO:0000313" key="13">
    <source>
        <dbReference type="EMBL" id="KAF8408903.1"/>
    </source>
</evidence>
<comment type="cofactor">
    <cofactor evidence="1">
        <name>heme b</name>
        <dbReference type="ChEBI" id="CHEBI:60344"/>
    </cofactor>
</comment>
<evidence type="ECO:0000256" key="5">
    <source>
        <dbReference type="ARBA" id="ARBA00022692"/>
    </source>
</evidence>
<keyword evidence="5 11" id="KW-0812">Transmembrane</keyword>
<dbReference type="SMART" id="SM00665">
    <property type="entry name" value="B561"/>
    <property type="match status" value="1"/>
</dbReference>
<evidence type="ECO:0000259" key="12">
    <source>
        <dbReference type="PROSITE" id="PS50939"/>
    </source>
</evidence>
<dbReference type="GO" id="GO:0140575">
    <property type="term" value="F:transmembrane monodehydroascorbate reductase activity"/>
    <property type="evidence" value="ECO:0007669"/>
    <property type="project" value="InterPro"/>
</dbReference>
<evidence type="ECO:0000256" key="3">
    <source>
        <dbReference type="ARBA" id="ARBA00022448"/>
    </source>
</evidence>
<dbReference type="Proteomes" id="UP000655225">
    <property type="component" value="Unassembled WGS sequence"/>
</dbReference>
<evidence type="ECO:0000256" key="4">
    <source>
        <dbReference type="ARBA" id="ARBA00022617"/>
    </source>
</evidence>
<evidence type="ECO:0000256" key="8">
    <source>
        <dbReference type="ARBA" id="ARBA00022989"/>
    </source>
</evidence>
<dbReference type="CDD" id="cd08760">
    <property type="entry name" value="Cyt_b561_FRRS1_like"/>
    <property type="match status" value="1"/>
</dbReference>
<feature type="transmembrane region" description="Helical" evidence="11">
    <location>
        <begin position="7"/>
        <end position="26"/>
    </location>
</feature>
<feature type="domain" description="Cytochrome b561" evidence="12">
    <location>
        <begin position="10"/>
        <end position="221"/>
    </location>
</feature>
<dbReference type="GO" id="GO:0016020">
    <property type="term" value="C:membrane"/>
    <property type="evidence" value="ECO:0007669"/>
    <property type="project" value="UniProtKB-SubCell"/>
</dbReference>
<protein>
    <recommendedName>
        <fullName evidence="12">Cytochrome b561 domain-containing protein</fullName>
    </recommendedName>
</protein>
<evidence type="ECO:0000256" key="6">
    <source>
        <dbReference type="ARBA" id="ARBA00022723"/>
    </source>
</evidence>
<organism evidence="13 14">
    <name type="scientific">Tetracentron sinense</name>
    <name type="common">Spur-leaf</name>
    <dbReference type="NCBI Taxonomy" id="13715"/>
    <lineage>
        <taxon>Eukaryota</taxon>
        <taxon>Viridiplantae</taxon>
        <taxon>Streptophyta</taxon>
        <taxon>Embryophyta</taxon>
        <taxon>Tracheophyta</taxon>
        <taxon>Spermatophyta</taxon>
        <taxon>Magnoliopsida</taxon>
        <taxon>Trochodendrales</taxon>
        <taxon>Trochodendraceae</taxon>
        <taxon>Tetracentron</taxon>
    </lineage>
</organism>
<dbReference type="OrthoDB" id="19261at2759"/>
<keyword evidence="10 11" id="KW-0472">Membrane</keyword>
<keyword evidence="14" id="KW-1185">Reference proteome</keyword>
<dbReference type="Gene3D" id="1.20.120.1770">
    <property type="match status" value="1"/>
</dbReference>
<dbReference type="InterPro" id="IPR006593">
    <property type="entry name" value="Cyt_b561/ferric_Rdtase_TM"/>
</dbReference>
<keyword evidence="4" id="KW-0349">Heme</keyword>
<feature type="transmembrane region" description="Helical" evidence="11">
    <location>
        <begin position="92"/>
        <end position="116"/>
    </location>
</feature>
<keyword evidence="9" id="KW-0408">Iron</keyword>
<dbReference type="InterPro" id="IPR045150">
    <property type="entry name" value="CYB561D1/2"/>
</dbReference>
<dbReference type="PROSITE" id="PS50939">
    <property type="entry name" value="CYTOCHROME_B561"/>
    <property type="match status" value="1"/>
</dbReference>
<comment type="subcellular location">
    <subcellularLocation>
        <location evidence="2">Membrane</location>
        <topology evidence="2">Multi-pass membrane protein</topology>
    </subcellularLocation>
</comment>
<keyword evidence="7" id="KW-0249">Electron transport</keyword>
<dbReference type="Pfam" id="PF03188">
    <property type="entry name" value="Cytochrom_B561"/>
    <property type="match status" value="1"/>
</dbReference>
<dbReference type="PANTHER" id="PTHR15422:SF24">
    <property type="entry name" value="DOMON RELATED DOMAIN-CONTAINING PROTEIN"/>
    <property type="match status" value="1"/>
</dbReference>
<comment type="caution">
    <text evidence="13">The sequence shown here is derived from an EMBL/GenBank/DDBJ whole genome shotgun (WGS) entry which is preliminary data.</text>
</comment>
<dbReference type="OMA" id="YVFHWIF"/>
<sequence length="263" mass="30235">MRNFQKLVSFSIPASFIVLLMLPIVVSSHEQEKPFSSQRTNKHNIHKLSPQLSFEIALHGFLLWASMGFLMPVGILTIRMSNREECGRRLKVLFYFHVILQILSLLLATAGAVMSIKNFENSFNNNHQRIGLALYGVIWVQALIGFLRPQRGTKGRSIWYFVHWVLGTTVSLLGIINIYTGLKAYHKKTSRSITLWTILFTAEVSFIAFLYLFQDKWEYLQKQGVILGDEPIRPTTQVIAPRDNQKRVKLKEVLTEPVEKAME</sequence>
<dbReference type="GO" id="GO:0020037">
    <property type="term" value="F:heme binding"/>
    <property type="evidence" value="ECO:0007669"/>
    <property type="project" value="TreeGrafter"/>
</dbReference>